<evidence type="ECO:0000256" key="2">
    <source>
        <dbReference type="ARBA" id="ARBA00008352"/>
    </source>
</evidence>
<reference evidence="5" key="2">
    <citation type="submission" date="2020-05" db="UniProtKB">
        <authorList>
            <consortium name="EnsemblMetazoa"/>
        </authorList>
    </citation>
    <scope>IDENTIFICATION</scope>
    <source>
        <strain evidence="5">IAEA</strain>
    </source>
</reference>
<name>A0A1B0AHZ8_GLOPL</name>
<sequence>MSGRGRGKTGTLTLEQLQSLGCVGKEMPQVQTAPPPTYPPLMTKSVVSETTSEQSYKILWKESFLTHIRDSSCYLELNGMADADKNLIYQQKTCNDQDKRLSEAEFNWFLMPSELQVINKTRKLAMRTATGATKPKQARTANIENRLKLLEEKERDNDDIETLAKSESDQEPEEEEVVDDEMDEENDYGNSYFDNGEAYNEEDDNMDDDPVY</sequence>
<keyword evidence="6" id="KW-1185">Reference proteome</keyword>
<dbReference type="GO" id="GO:0006383">
    <property type="term" value="P:transcription by RNA polymerase III"/>
    <property type="evidence" value="ECO:0007669"/>
    <property type="project" value="InterPro"/>
</dbReference>
<feature type="region of interest" description="Disordered" evidence="4">
    <location>
        <begin position="151"/>
        <end position="212"/>
    </location>
</feature>
<feature type="compositionally biased region" description="Acidic residues" evidence="4">
    <location>
        <begin position="169"/>
        <end position="187"/>
    </location>
</feature>
<dbReference type="VEuPathDB" id="VectorBase:GPAI046458"/>
<protein>
    <recommendedName>
        <fullName evidence="7">DNA-directed RNA polymerase III subunit</fullName>
    </recommendedName>
</protein>
<accession>A0A1B0AHZ8</accession>
<feature type="compositionally biased region" description="Basic and acidic residues" evidence="4">
    <location>
        <begin position="151"/>
        <end position="168"/>
    </location>
</feature>
<reference evidence="6" key="1">
    <citation type="submission" date="2014-03" db="EMBL/GenBank/DDBJ databases">
        <authorList>
            <person name="Aksoy S."/>
            <person name="Warren W."/>
            <person name="Wilson R.K."/>
        </authorList>
    </citation>
    <scope>NUCLEOTIDE SEQUENCE [LARGE SCALE GENOMIC DNA]</scope>
    <source>
        <strain evidence="6">IAEA</strain>
    </source>
</reference>
<feature type="compositionally biased region" description="Acidic residues" evidence="4">
    <location>
        <begin position="199"/>
        <end position="212"/>
    </location>
</feature>
<proteinExistence type="inferred from homology"/>
<dbReference type="PANTHER" id="PTHR15367:SF2">
    <property type="entry name" value="DNA-DIRECTED RNA POLYMERASE III SUBUNIT"/>
    <property type="match status" value="1"/>
</dbReference>
<comment type="subcellular location">
    <subcellularLocation>
        <location evidence="1">Nucleus</location>
    </subcellularLocation>
</comment>
<evidence type="ECO:0000256" key="3">
    <source>
        <dbReference type="ARBA" id="ARBA00023242"/>
    </source>
</evidence>
<dbReference type="STRING" id="7398.A0A1B0AHZ8"/>
<dbReference type="EnsemblMetazoa" id="GPAI046458-RA">
    <property type="protein sequence ID" value="GPAI046458-PA"/>
    <property type="gene ID" value="GPAI046458"/>
</dbReference>
<evidence type="ECO:0000256" key="4">
    <source>
        <dbReference type="SAM" id="MobiDB-lite"/>
    </source>
</evidence>
<dbReference type="Proteomes" id="UP000092445">
    <property type="component" value="Unassembled WGS sequence"/>
</dbReference>
<evidence type="ECO:0008006" key="7">
    <source>
        <dbReference type="Google" id="ProtNLM"/>
    </source>
</evidence>
<keyword evidence="3" id="KW-0539">Nucleus</keyword>
<comment type="similarity">
    <text evidence="2">Belongs to the eukaryotic RPC7 RNA polymerase subunit family.</text>
</comment>
<dbReference type="Pfam" id="PF11705">
    <property type="entry name" value="RNA_pol_3_Rpc31"/>
    <property type="match status" value="1"/>
</dbReference>
<dbReference type="AlphaFoldDB" id="A0A1B0AHZ8"/>
<organism evidence="5 6">
    <name type="scientific">Glossina pallidipes</name>
    <name type="common">Tsetse fly</name>
    <dbReference type="NCBI Taxonomy" id="7398"/>
    <lineage>
        <taxon>Eukaryota</taxon>
        <taxon>Metazoa</taxon>
        <taxon>Ecdysozoa</taxon>
        <taxon>Arthropoda</taxon>
        <taxon>Hexapoda</taxon>
        <taxon>Insecta</taxon>
        <taxon>Pterygota</taxon>
        <taxon>Neoptera</taxon>
        <taxon>Endopterygota</taxon>
        <taxon>Diptera</taxon>
        <taxon>Brachycera</taxon>
        <taxon>Muscomorpha</taxon>
        <taxon>Hippoboscoidea</taxon>
        <taxon>Glossinidae</taxon>
        <taxon>Glossina</taxon>
    </lineage>
</organism>
<evidence type="ECO:0000313" key="6">
    <source>
        <dbReference type="Proteomes" id="UP000092445"/>
    </source>
</evidence>
<dbReference type="InterPro" id="IPR024661">
    <property type="entry name" value="RNA_pol_III_Rpc31"/>
</dbReference>
<dbReference type="GO" id="GO:0005666">
    <property type="term" value="C:RNA polymerase III complex"/>
    <property type="evidence" value="ECO:0007669"/>
    <property type="project" value="TreeGrafter"/>
</dbReference>
<evidence type="ECO:0000313" key="5">
    <source>
        <dbReference type="EnsemblMetazoa" id="GPAI046458-PA"/>
    </source>
</evidence>
<evidence type="ECO:0000256" key="1">
    <source>
        <dbReference type="ARBA" id="ARBA00004123"/>
    </source>
</evidence>
<dbReference type="PANTHER" id="PTHR15367">
    <property type="entry name" value="DNA-DIRECTED RNA POLYMERASE III"/>
    <property type="match status" value="1"/>
</dbReference>